<evidence type="ECO:0000256" key="10">
    <source>
        <dbReference type="ARBA" id="ARBA00023315"/>
    </source>
</evidence>
<dbReference type="EMBL" id="JACYFT010000003">
    <property type="protein sequence ID" value="MBD8051492.1"/>
    <property type="molecule type" value="Genomic_DNA"/>
</dbReference>
<accession>A0A927FK10</accession>
<dbReference type="CDD" id="cd07989">
    <property type="entry name" value="LPLAT_AGPAT-like"/>
    <property type="match status" value="1"/>
</dbReference>
<dbReference type="NCBIfam" id="TIGR00530">
    <property type="entry name" value="AGP_acyltrn"/>
    <property type="match status" value="1"/>
</dbReference>
<evidence type="ECO:0000313" key="13">
    <source>
        <dbReference type="EMBL" id="MBD8051492.1"/>
    </source>
</evidence>
<evidence type="ECO:0000256" key="9">
    <source>
        <dbReference type="ARBA" id="ARBA00023098"/>
    </source>
</evidence>
<dbReference type="EC" id="2.3.1.51" evidence="5 11"/>
<evidence type="ECO:0000256" key="5">
    <source>
        <dbReference type="ARBA" id="ARBA00013211"/>
    </source>
</evidence>
<dbReference type="SUPFAM" id="SSF69593">
    <property type="entry name" value="Glycerol-3-phosphate (1)-acyltransferase"/>
    <property type="match status" value="1"/>
</dbReference>
<dbReference type="PANTHER" id="PTHR10434:SF64">
    <property type="entry name" value="1-ACYL-SN-GLYCEROL-3-PHOSPHATE ACYLTRANSFERASE-RELATED"/>
    <property type="match status" value="1"/>
</dbReference>
<comment type="similarity">
    <text evidence="4 11">Belongs to the 1-acyl-sn-glycerol-3-phosphate acyltransferase family.</text>
</comment>
<keyword evidence="9 11" id="KW-0443">Lipid metabolism</keyword>
<evidence type="ECO:0000256" key="1">
    <source>
        <dbReference type="ARBA" id="ARBA00001141"/>
    </source>
</evidence>
<keyword evidence="8 11" id="KW-0808">Transferase</keyword>
<evidence type="ECO:0000256" key="4">
    <source>
        <dbReference type="ARBA" id="ARBA00008655"/>
    </source>
</evidence>
<evidence type="ECO:0000313" key="14">
    <source>
        <dbReference type="Proteomes" id="UP000647424"/>
    </source>
</evidence>
<comment type="caution">
    <text evidence="13">The sequence shown here is derived from an EMBL/GenBank/DDBJ whole genome shotgun (WGS) entry which is preliminary data.</text>
</comment>
<evidence type="ECO:0000256" key="11">
    <source>
        <dbReference type="RuleBase" id="RU361267"/>
    </source>
</evidence>
<keyword evidence="10 11" id="KW-0012">Acyltransferase</keyword>
<evidence type="ECO:0000256" key="2">
    <source>
        <dbReference type="ARBA" id="ARBA00004728"/>
    </source>
</evidence>
<dbReference type="SMART" id="SM00563">
    <property type="entry name" value="PlsC"/>
    <property type="match status" value="1"/>
</dbReference>
<sequence length="248" mass="27841">MKSMRAIWKLLRGLWHVLLGLWWIHAHFPRLSPDQRAMRVQAWSLQFLALWGIHVKVLGQPVVAGPALIVANHISWLDISVIHAARHCRFVSKSDIRDWPLVGMLAAGAGTLFIERSSRKDALRMVKDMSEAMKEGDVVAVFPEGTTSDGRDLLPFHANLIQSAIQADAPVQPMSLKFVDAHTGEPSFAPCYIGDDTLIGSMWRTLTAPPILAVVHFGAPQRAQGRERRQWAKDLRQDIIHLRDTDFP</sequence>
<feature type="domain" description="Phospholipid/glycerol acyltransferase" evidence="12">
    <location>
        <begin position="67"/>
        <end position="179"/>
    </location>
</feature>
<evidence type="ECO:0000256" key="8">
    <source>
        <dbReference type="ARBA" id="ARBA00022679"/>
    </source>
</evidence>
<evidence type="ECO:0000256" key="6">
    <source>
        <dbReference type="ARBA" id="ARBA00016139"/>
    </source>
</evidence>
<keyword evidence="11" id="KW-0594">Phospholipid biosynthesis</keyword>
<protein>
    <recommendedName>
        <fullName evidence="6 11">1-acyl-sn-glycerol-3-phosphate acyltransferase</fullName>
        <ecNumber evidence="5 11">2.3.1.51</ecNumber>
    </recommendedName>
</protein>
<dbReference type="Pfam" id="PF01553">
    <property type="entry name" value="Acyltransferase"/>
    <property type="match status" value="1"/>
</dbReference>
<dbReference type="GO" id="GO:0006654">
    <property type="term" value="P:phosphatidic acid biosynthetic process"/>
    <property type="evidence" value="ECO:0007669"/>
    <property type="project" value="TreeGrafter"/>
</dbReference>
<reference evidence="13" key="1">
    <citation type="submission" date="2020-09" db="EMBL/GenBank/DDBJ databases">
        <title>Genome seq and assembly of Limnohabitants sp.</title>
        <authorList>
            <person name="Chhetri G."/>
        </authorList>
    </citation>
    <scope>NUCLEOTIDE SEQUENCE</scope>
    <source>
        <strain evidence="13">JUR4</strain>
    </source>
</reference>
<comment type="catalytic activity">
    <reaction evidence="1 11">
        <text>a 1-acyl-sn-glycero-3-phosphate + an acyl-CoA = a 1,2-diacyl-sn-glycero-3-phosphate + CoA</text>
        <dbReference type="Rhea" id="RHEA:19709"/>
        <dbReference type="ChEBI" id="CHEBI:57287"/>
        <dbReference type="ChEBI" id="CHEBI:57970"/>
        <dbReference type="ChEBI" id="CHEBI:58342"/>
        <dbReference type="ChEBI" id="CHEBI:58608"/>
        <dbReference type="EC" id="2.3.1.51"/>
    </reaction>
</comment>
<name>A0A927FK10_9BURK</name>
<dbReference type="RefSeq" id="WP_191819980.1">
    <property type="nucleotide sequence ID" value="NZ_JACYFT010000003.1"/>
</dbReference>
<evidence type="ECO:0000256" key="3">
    <source>
        <dbReference type="ARBA" id="ARBA00005189"/>
    </source>
</evidence>
<dbReference type="PANTHER" id="PTHR10434">
    <property type="entry name" value="1-ACYL-SN-GLYCEROL-3-PHOSPHATE ACYLTRANSFERASE"/>
    <property type="match status" value="1"/>
</dbReference>
<comment type="pathway">
    <text evidence="3">Lipid metabolism.</text>
</comment>
<gene>
    <name evidence="13" type="ORF">IC609_13165</name>
</gene>
<dbReference type="InterPro" id="IPR004552">
    <property type="entry name" value="AGP_acyltrans"/>
</dbReference>
<dbReference type="AlphaFoldDB" id="A0A927FK10"/>
<evidence type="ECO:0000256" key="7">
    <source>
        <dbReference type="ARBA" id="ARBA00022516"/>
    </source>
</evidence>
<comment type="domain">
    <text evidence="11">The HXXXXD motif is essential for acyltransferase activity and may constitute the binding site for the phosphate moiety of the glycerol-3-phosphate.</text>
</comment>
<comment type="pathway">
    <text evidence="2">Phospholipid metabolism; CDP-diacylglycerol biosynthesis; CDP-diacylglycerol from sn-glycerol 3-phosphate: step 2/3.</text>
</comment>
<keyword evidence="7 11" id="KW-0444">Lipid biosynthesis</keyword>
<evidence type="ECO:0000259" key="12">
    <source>
        <dbReference type="SMART" id="SM00563"/>
    </source>
</evidence>
<dbReference type="Proteomes" id="UP000647424">
    <property type="component" value="Unassembled WGS sequence"/>
</dbReference>
<organism evidence="13 14">
    <name type="scientific">Limnohabitans radicicola</name>
    <dbReference type="NCBI Taxonomy" id="2771427"/>
    <lineage>
        <taxon>Bacteria</taxon>
        <taxon>Pseudomonadati</taxon>
        <taxon>Pseudomonadota</taxon>
        <taxon>Betaproteobacteria</taxon>
        <taxon>Burkholderiales</taxon>
        <taxon>Comamonadaceae</taxon>
        <taxon>Limnohabitans</taxon>
    </lineage>
</organism>
<dbReference type="GO" id="GO:0003841">
    <property type="term" value="F:1-acylglycerol-3-phosphate O-acyltransferase activity"/>
    <property type="evidence" value="ECO:0007669"/>
    <property type="project" value="UniProtKB-UniRule"/>
</dbReference>
<dbReference type="InterPro" id="IPR002123">
    <property type="entry name" value="Plipid/glycerol_acylTrfase"/>
</dbReference>
<keyword evidence="11" id="KW-1208">Phospholipid metabolism</keyword>
<proteinExistence type="inferred from homology"/>
<keyword evidence="14" id="KW-1185">Reference proteome</keyword>
<dbReference type="GO" id="GO:0016020">
    <property type="term" value="C:membrane"/>
    <property type="evidence" value="ECO:0007669"/>
    <property type="project" value="InterPro"/>
</dbReference>